<name>A0A514D5N4_9VIRU</name>
<sequence length="117" mass="12785">MKANTLTLTVNAVAKVLTRVNQDNFGSTYTLLSATDSWTLKFRNSTEVAKDKTLFGRHNVYVEYIVFATPTTVQKSYTISTTLRMSQSSDPAYLAYISSALSTLMTTEAPGLIGGES</sequence>
<gene>
    <name evidence="1" type="ORF">H2Bulk34354_000002</name>
</gene>
<reference evidence="1" key="1">
    <citation type="submission" date="2019-05" db="EMBL/GenBank/DDBJ databases">
        <title>Metatranscriptomic reconstruction reveals RNA viruses with the potential to shape carbon cycling in soil.</title>
        <authorList>
            <person name="Starr E.P."/>
            <person name="Nuccio E."/>
            <person name="Pett-Ridge J."/>
            <person name="Banfield J.F."/>
            <person name="Firestone M.K."/>
        </authorList>
    </citation>
    <scope>NUCLEOTIDE SEQUENCE</scope>
    <source>
        <strain evidence="1">H2_Bulk_34_354</strain>
    </source>
</reference>
<organism evidence="1">
    <name type="scientific">Leviviridae sp</name>
    <dbReference type="NCBI Taxonomy" id="2027243"/>
    <lineage>
        <taxon>Viruses</taxon>
        <taxon>Riboviria</taxon>
        <taxon>Orthornavirae</taxon>
        <taxon>Lenarviricota</taxon>
        <taxon>Leviviricetes</taxon>
        <taxon>Norzivirales</taxon>
        <taxon>Fiersviridae</taxon>
    </lineage>
</organism>
<dbReference type="EMBL" id="MN034485">
    <property type="protein sequence ID" value="QDH88938.1"/>
    <property type="molecule type" value="Genomic_RNA"/>
</dbReference>
<protein>
    <submittedName>
        <fullName evidence="1">Uncharacterized protein</fullName>
    </submittedName>
</protein>
<dbReference type="Pfam" id="PF22387">
    <property type="entry name" value="PhiCb5_coat"/>
    <property type="match status" value="1"/>
</dbReference>
<proteinExistence type="predicted"/>
<accession>A0A514D5N4</accession>
<dbReference type="InterPro" id="IPR054457">
    <property type="entry name" value="PhiCb5_coat"/>
</dbReference>
<evidence type="ECO:0000313" key="1">
    <source>
        <dbReference type="EMBL" id="QDH88938.1"/>
    </source>
</evidence>
<dbReference type="Gene3D" id="2.40.160.220">
    <property type="match status" value="1"/>
</dbReference>